<name>K1QG10_MAGGI</name>
<dbReference type="Pfam" id="PF20478">
    <property type="entry name" value="P2RX7_C"/>
    <property type="match status" value="1"/>
</dbReference>
<sequence length="115" mass="13544">MECTCCAEFPLVDQIRESSELECITENETFRDNCLNARVLEVSLHEYIQRKGPLDDNEPINEVYRHIAYRRFVLWIWHRLGRGNRKVLPACVVTAIRRTFPSENYTGFRESHLAS</sequence>
<feature type="domain" description="P2X purinoreceptor 7 intracellular" evidence="1">
    <location>
        <begin position="3"/>
        <end position="109"/>
    </location>
</feature>
<dbReference type="HOGENOM" id="CLU_100750_1_0_1"/>
<reference evidence="2" key="1">
    <citation type="journal article" date="2012" name="Nature">
        <title>The oyster genome reveals stress adaptation and complexity of shell formation.</title>
        <authorList>
            <person name="Zhang G."/>
            <person name="Fang X."/>
            <person name="Guo X."/>
            <person name="Li L."/>
            <person name="Luo R."/>
            <person name="Xu F."/>
            <person name="Yang P."/>
            <person name="Zhang L."/>
            <person name="Wang X."/>
            <person name="Qi H."/>
            <person name="Xiong Z."/>
            <person name="Que H."/>
            <person name="Xie Y."/>
            <person name="Holland P.W."/>
            <person name="Paps J."/>
            <person name="Zhu Y."/>
            <person name="Wu F."/>
            <person name="Chen Y."/>
            <person name="Wang J."/>
            <person name="Peng C."/>
            <person name="Meng J."/>
            <person name="Yang L."/>
            <person name="Liu J."/>
            <person name="Wen B."/>
            <person name="Zhang N."/>
            <person name="Huang Z."/>
            <person name="Zhu Q."/>
            <person name="Feng Y."/>
            <person name="Mount A."/>
            <person name="Hedgecock D."/>
            <person name="Xu Z."/>
            <person name="Liu Y."/>
            <person name="Domazet-Loso T."/>
            <person name="Du Y."/>
            <person name="Sun X."/>
            <person name="Zhang S."/>
            <person name="Liu B."/>
            <person name="Cheng P."/>
            <person name="Jiang X."/>
            <person name="Li J."/>
            <person name="Fan D."/>
            <person name="Wang W."/>
            <person name="Fu W."/>
            <person name="Wang T."/>
            <person name="Wang B."/>
            <person name="Zhang J."/>
            <person name="Peng Z."/>
            <person name="Li Y."/>
            <person name="Li N."/>
            <person name="Wang J."/>
            <person name="Chen M."/>
            <person name="He Y."/>
            <person name="Tan F."/>
            <person name="Song X."/>
            <person name="Zheng Q."/>
            <person name="Huang R."/>
            <person name="Yang H."/>
            <person name="Du X."/>
            <person name="Chen L."/>
            <person name="Yang M."/>
            <person name="Gaffney P.M."/>
            <person name="Wang S."/>
            <person name="Luo L."/>
            <person name="She Z."/>
            <person name="Ming Y."/>
            <person name="Huang W."/>
            <person name="Zhang S."/>
            <person name="Huang B."/>
            <person name="Zhang Y."/>
            <person name="Qu T."/>
            <person name="Ni P."/>
            <person name="Miao G."/>
            <person name="Wang J."/>
            <person name="Wang Q."/>
            <person name="Steinberg C.E."/>
            <person name="Wang H."/>
            <person name="Li N."/>
            <person name="Qian L."/>
            <person name="Zhang G."/>
            <person name="Li Y."/>
            <person name="Yang H."/>
            <person name="Liu X."/>
            <person name="Wang J."/>
            <person name="Yin Y."/>
            <person name="Wang J."/>
        </authorList>
    </citation>
    <scope>NUCLEOTIDE SEQUENCE [LARGE SCALE GENOMIC DNA]</scope>
    <source>
        <strain evidence="2">05x7-T-G4-1.051#20</strain>
    </source>
</reference>
<evidence type="ECO:0000313" key="2">
    <source>
        <dbReference type="EMBL" id="EKC30009.1"/>
    </source>
</evidence>
<accession>K1QG10</accession>
<dbReference type="InterPro" id="IPR046815">
    <property type="entry name" value="P2RX7_C"/>
</dbReference>
<dbReference type="EMBL" id="JH818770">
    <property type="protein sequence ID" value="EKC30009.1"/>
    <property type="molecule type" value="Genomic_DNA"/>
</dbReference>
<gene>
    <name evidence="2" type="ORF">CGI_10013506</name>
</gene>
<dbReference type="InParanoid" id="K1QG10"/>
<dbReference type="PANTHER" id="PTHR36981">
    <property type="entry name" value="ZGC:195170"/>
    <property type="match status" value="1"/>
</dbReference>
<protein>
    <recommendedName>
        <fullName evidence="1">P2X purinoreceptor 7 intracellular domain-containing protein</fullName>
    </recommendedName>
</protein>
<dbReference type="AlphaFoldDB" id="K1QG10"/>
<proteinExistence type="predicted"/>
<organism evidence="2">
    <name type="scientific">Magallana gigas</name>
    <name type="common">Pacific oyster</name>
    <name type="synonym">Crassostrea gigas</name>
    <dbReference type="NCBI Taxonomy" id="29159"/>
    <lineage>
        <taxon>Eukaryota</taxon>
        <taxon>Metazoa</taxon>
        <taxon>Spiralia</taxon>
        <taxon>Lophotrochozoa</taxon>
        <taxon>Mollusca</taxon>
        <taxon>Bivalvia</taxon>
        <taxon>Autobranchia</taxon>
        <taxon>Pteriomorphia</taxon>
        <taxon>Ostreida</taxon>
        <taxon>Ostreoidea</taxon>
        <taxon>Ostreidae</taxon>
        <taxon>Magallana</taxon>
    </lineage>
</organism>
<dbReference type="PANTHER" id="PTHR36981:SF1">
    <property type="entry name" value="P2X PURINORECEPTOR 7 INTRACELLULAR DOMAIN-CONTAINING PROTEIN"/>
    <property type="match status" value="1"/>
</dbReference>
<evidence type="ECO:0000259" key="1">
    <source>
        <dbReference type="Pfam" id="PF20478"/>
    </source>
</evidence>